<keyword evidence="4" id="KW-1185">Reference proteome</keyword>
<dbReference type="EMBL" id="FQZK01000022">
    <property type="protein sequence ID" value="SHK52310.1"/>
    <property type="molecule type" value="Genomic_DNA"/>
</dbReference>
<feature type="transmembrane region" description="Helical" evidence="2">
    <location>
        <begin position="189"/>
        <end position="207"/>
    </location>
</feature>
<feature type="transmembrane region" description="Helical" evidence="2">
    <location>
        <begin position="276"/>
        <end position="299"/>
    </location>
</feature>
<reference evidence="3 4" key="1">
    <citation type="submission" date="2016-11" db="EMBL/GenBank/DDBJ databases">
        <authorList>
            <person name="Jaros S."/>
            <person name="Januszkiewicz K."/>
            <person name="Wedrychowicz H."/>
        </authorList>
    </citation>
    <scope>NUCLEOTIDE SEQUENCE [LARGE SCALE GENOMIC DNA]</scope>
    <source>
        <strain evidence="3 4">CGMCC 4.5723</strain>
    </source>
</reference>
<feature type="region of interest" description="Disordered" evidence="1">
    <location>
        <begin position="1"/>
        <end position="63"/>
    </location>
</feature>
<sequence>MTGGAADPHGDRHPEGRQGPQPHPHGDPGPRPDPDGAPHPHPHQDQDGNPDPRQDQDGNPDPDRAALLAFLERLKRDRGLPLWHPRGPRAHPFLAFCAVVVLGGLLGGSVYLTAAELVRGAAFGHHARTVAATVVEVRHGDPVVSFTAAGGERVTARAHGAYRHGAPREVAARVLDGHPGEVALADHRWTPWWVLPLGAAAVFAVHARRAPTGIRGGWAWRRARTHVRGPEPGGWTRRAAARPALGAAALLTLAAALAALPLALGDVPGLAADPGGLVPLVPATVCVVGAATVAVRAAYRWAERVPAPEPPRPFRPLSPGWFWVPALAALASAAVWGIAAPLADRPEHQERGTAEVVGVDCEVRGRGACTPRLVLRYEVDGLPYVEEVGGGHVRGGVPVEWDPDDPADVRIAR</sequence>
<feature type="transmembrane region" description="Helical" evidence="2">
    <location>
        <begin position="93"/>
        <end position="114"/>
    </location>
</feature>
<feature type="transmembrane region" description="Helical" evidence="2">
    <location>
        <begin position="320"/>
        <end position="339"/>
    </location>
</feature>
<name>A0A1M6T5T9_9ACTN</name>
<accession>A0A1M6T5T9</accession>
<gene>
    <name evidence="3" type="ORF">SAMN05421803_12252</name>
</gene>
<evidence type="ECO:0000313" key="4">
    <source>
        <dbReference type="Proteomes" id="UP000184452"/>
    </source>
</evidence>
<proteinExistence type="predicted"/>
<dbReference type="Proteomes" id="UP000184452">
    <property type="component" value="Unassembled WGS sequence"/>
</dbReference>
<dbReference type="STRING" id="758803.SAMN05421803_12252"/>
<feature type="transmembrane region" description="Helical" evidence="2">
    <location>
        <begin position="244"/>
        <end position="264"/>
    </location>
</feature>
<evidence type="ECO:0000256" key="1">
    <source>
        <dbReference type="SAM" id="MobiDB-lite"/>
    </source>
</evidence>
<protein>
    <submittedName>
        <fullName evidence="3">Uncharacterized protein</fullName>
    </submittedName>
</protein>
<evidence type="ECO:0000313" key="3">
    <source>
        <dbReference type="EMBL" id="SHK52310.1"/>
    </source>
</evidence>
<feature type="compositionally biased region" description="Basic and acidic residues" evidence="1">
    <location>
        <begin position="24"/>
        <end position="63"/>
    </location>
</feature>
<keyword evidence="2" id="KW-1133">Transmembrane helix</keyword>
<keyword evidence="2" id="KW-0812">Transmembrane</keyword>
<dbReference type="AlphaFoldDB" id="A0A1M6T5T9"/>
<organism evidence="3 4">
    <name type="scientific">Nocardiopsis flavescens</name>
    <dbReference type="NCBI Taxonomy" id="758803"/>
    <lineage>
        <taxon>Bacteria</taxon>
        <taxon>Bacillati</taxon>
        <taxon>Actinomycetota</taxon>
        <taxon>Actinomycetes</taxon>
        <taxon>Streptosporangiales</taxon>
        <taxon>Nocardiopsidaceae</taxon>
        <taxon>Nocardiopsis</taxon>
    </lineage>
</organism>
<keyword evidence="2" id="KW-0472">Membrane</keyword>
<evidence type="ECO:0000256" key="2">
    <source>
        <dbReference type="SAM" id="Phobius"/>
    </source>
</evidence>